<reference evidence="1 2" key="1">
    <citation type="submission" date="2019-05" db="EMBL/GenBank/DDBJ databases">
        <title>Emergence of the Ug99 lineage of the wheat stem rust pathogen through somatic hybridization.</title>
        <authorList>
            <person name="Li F."/>
            <person name="Upadhyaya N.M."/>
            <person name="Sperschneider J."/>
            <person name="Matny O."/>
            <person name="Nguyen-Phuc H."/>
            <person name="Mago R."/>
            <person name="Raley C."/>
            <person name="Miller M.E."/>
            <person name="Silverstein K.A.T."/>
            <person name="Henningsen E."/>
            <person name="Hirsch C.D."/>
            <person name="Visser B."/>
            <person name="Pretorius Z.A."/>
            <person name="Steffenson B.J."/>
            <person name="Schwessinger B."/>
            <person name="Dodds P.N."/>
            <person name="Figueroa M."/>
        </authorList>
    </citation>
    <scope>NUCLEOTIDE SEQUENCE [LARGE SCALE GENOMIC DNA]</scope>
    <source>
        <strain evidence="1">21-0</strain>
    </source>
</reference>
<dbReference type="EMBL" id="VSWC01000054">
    <property type="protein sequence ID" value="KAA1099866.1"/>
    <property type="molecule type" value="Genomic_DNA"/>
</dbReference>
<evidence type="ECO:0000313" key="1">
    <source>
        <dbReference type="EMBL" id="KAA1099866.1"/>
    </source>
</evidence>
<gene>
    <name evidence="1" type="ORF">PGT21_023186</name>
</gene>
<name>A0A5B0PFS4_PUCGR</name>
<accession>A0A5B0PFS4</accession>
<evidence type="ECO:0000313" key="2">
    <source>
        <dbReference type="Proteomes" id="UP000324748"/>
    </source>
</evidence>
<proteinExistence type="predicted"/>
<comment type="caution">
    <text evidence="1">The sequence shown here is derived from an EMBL/GenBank/DDBJ whole genome shotgun (WGS) entry which is preliminary data.</text>
</comment>
<sequence>MYIHSLLARAYKHLTPFKIKLGEDSSTAVATPFLTTHLQRLQEPGHRQLASPKRLNLGRSLCDSDPIAFQRAGRSFDDRIEVNPTGISSSRSLGTPDFQINPAQRAFL</sequence>
<dbReference type="Proteomes" id="UP000324748">
    <property type="component" value="Unassembled WGS sequence"/>
</dbReference>
<keyword evidence="2" id="KW-1185">Reference proteome</keyword>
<protein>
    <submittedName>
        <fullName evidence="1">Uncharacterized protein</fullName>
    </submittedName>
</protein>
<organism evidence="1 2">
    <name type="scientific">Puccinia graminis f. sp. tritici</name>
    <dbReference type="NCBI Taxonomy" id="56615"/>
    <lineage>
        <taxon>Eukaryota</taxon>
        <taxon>Fungi</taxon>
        <taxon>Dikarya</taxon>
        <taxon>Basidiomycota</taxon>
        <taxon>Pucciniomycotina</taxon>
        <taxon>Pucciniomycetes</taxon>
        <taxon>Pucciniales</taxon>
        <taxon>Pucciniaceae</taxon>
        <taxon>Puccinia</taxon>
    </lineage>
</organism>
<dbReference type="AlphaFoldDB" id="A0A5B0PFS4"/>